<dbReference type="PANTHER" id="PTHR31623">
    <property type="entry name" value="F21J9.9"/>
    <property type="match status" value="1"/>
</dbReference>
<keyword evidence="2 4" id="KW-0808">Transferase</keyword>
<accession>A0A4D6M084</accession>
<dbReference type="GO" id="GO:0016746">
    <property type="term" value="F:acyltransferase activity"/>
    <property type="evidence" value="ECO:0007669"/>
    <property type="project" value="UniProtKB-KW"/>
</dbReference>
<reference evidence="4 5" key="1">
    <citation type="submission" date="2019-04" db="EMBL/GenBank/DDBJ databases">
        <title>An improved genome assembly and genetic linkage map for asparagus bean, Vigna unguiculata ssp. sesquipedialis.</title>
        <authorList>
            <person name="Xia Q."/>
            <person name="Zhang R."/>
            <person name="Dong Y."/>
        </authorList>
    </citation>
    <scope>NUCLEOTIDE SEQUENCE [LARGE SCALE GENOMIC DNA]</scope>
    <source>
        <tissue evidence="4">Leaf</tissue>
    </source>
</reference>
<evidence type="ECO:0000256" key="2">
    <source>
        <dbReference type="ARBA" id="ARBA00022679"/>
    </source>
</evidence>
<dbReference type="Gene3D" id="3.30.559.10">
    <property type="entry name" value="Chloramphenicol acetyltransferase-like domain"/>
    <property type="match status" value="1"/>
</dbReference>
<sequence length="121" mass="13731">MEINITSREAIKPSVPTSAECKTLKLYLLDGFQHNTYFPLILFYSKTTNLQGFSDVSTQLKKSLSEALTIFYPLAGRRRDYVSIDCNDEGAIFMEASVNTTMELFLKPPKLELLNQLLPCE</sequence>
<evidence type="ECO:0000313" key="4">
    <source>
        <dbReference type="EMBL" id="QCD94260.1"/>
    </source>
</evidence>
<evidence type="ECO:0000256" key="1">
    <source>
        <dbReference type="ARBA" id="ARBA00009861"/>
    </source>
</evidence>
<dbReference type="PANTHER" id="PTHR31623:SF24">
    <property type="entry name" value="HXXXD-TYPE ACYL-TRANSFERASE FAMILY PROTEIN"/>
    <property type="match status" value="1"/>
</dbReference>
<evidence type="ECO:0000313" key="5">
    <source>
        <dbReference type="Proteomes" id="UP000501690"/>
    </source>
</evidence>
<comment type="similarity">
    <text evidence="1">Belongs to the plant acyltransferase family.</text>
</comment>
<protein>
    <submittedName>
        <fullName evidence="4">Shikimate O-hydroxycinnamoyltransferase</fullName>
    </submittedName>
</protein>
<gene>
    <name evidence="4" type="ORF">DEO72_LG5g2343</name>
</gene>
<dbReference type="InterPro" id="IPR023213">
    <property type="entry name" value="CAT-like_dom_sf"/>
</dbReference>
<dbReference type="Pfam" id="PF02458">
    <property type="entry name" value="Transferase"/>
    <property type="match status" value="1"/>
</dbReference>
<dbReference type="EMBL" id="CP039349">
    <property type="protein sequence ID" value="QCD94260.1"/>
    <property type="molecule type" value="Genomic_DNA"/>
</dbReference>
<name>A0A4D6M084_VIGUN</name>
<proteinExistence type="inferred from homology"/>
<organism evidence="4 5">
    <name type="scientific">Vigna unguiculata</name>
    <name type="common">Cowpea</name>
    <dbReference type="NCBI Taxonomy" id="3917"/>
    <lineage>
        <taxon>Eukaryota</taxon>
        <taxon>Viridiplantae</taxon>
        <taxon>Streptophyta</taxon>
        <taxon>Embryophyta</taxon>
        <taxon>Tracheophyta</taxon>
        <taxon>Spermatophyta</taxon>
        <taxon>Magnoliopsida</taxon>
        <taxon>eudicotyledons</taxon>
        <taxon>Gunneridae</taxon>
        <taxon>Pentapetalae</taxon>
        <taxon>rosids</taxon>
        <taxon>fabids</taxon>
        <taxon>Fabales</taxon>
        <taxon>Fabaceae</taxon>
        <taxon>Papilionoideae</taxon>
        <taxon>50 kb inversion clade</taxon>
        <taxon>NPAAA clade</taxon>
        <taxon>indigoferoid/millettioid clade</taxon>
        <taxon>Phaseoleae</taxon>
        <taxon>Vigna</taxon>
    </lineage>
</organism>
<dbReference type="Proteomes" id="UP000501690">
    <property type="component" value="Linkage Group LG5"/>
</dbReference>
<evidence type="ECO:0000256" key="3">
    <source>
        <dbReference type="ARBA" id="ARBA00023315"/>
    </source>
</evidence>
<dbReference type="AlphaFoldDB" id="A0A4D6M084"/>
<keyword evidence="3" id="KW-0012">Acyltransferase</keyword>
<keyword evidence="5" id="KW-1185">Reference proteome</keyword>